<dbReference type="NCBIfam" id="TIGR03717">
    <property type="entry name" value="R_switched_YjbE"/>
    <property type="match status" value="1"/>
</dbReference>
<feature type="transmembrane region" description="Helical" evidence="6">
    <location>
        <begin position="140"/>
        <end position="160"/>
    </location>
</feature>
<gene>
    <name evidence="7" type="ORF">OL599_07705</name>
</gene>
<evidence type="ECO:0000313" key="8">
    <source>
        <dbReference type="Proteomes" id="UP001165679"/>
    </source>
</evidence>
<evidence type="ECO:0000256" key="5">
    <source>
        <dbReference type="ARBA" id="ARBA00023136"/>
    </source>
</evidence>
<evidence type="ECO:0000256" key="2">
    <source>
        <dbReference type="ARBA" id="ARBA00007511"/>
    </source>
</evidence>
<reference evidence="7" key="1">
    <citation type="submission" date="2022-09" db="EMBL/GenBank/DDBJ databases">
        <title>Rhodovastum sp. nov. RN2-1 isolated from soil in Seongnam, South Korea.</title>
        <authorList>
            <person name="Le N.T."/>
        </authorList>
    </citation>
    <scope>NUCLEOTIDE SEQUENCE</scope>
    <source>
        <strain evidence="7">RN2-1</strain>
    </source>
</reference>
<dbReference type="GO" id="GO:0016020">
    <property type="term" value="C:membrane"/>
    <property type="evidence" value="ECO:0007669"/>
    <property type="project" value="UniProtKB-SubCell"/>
</dbReference>
<comment type="subcellular location">
    <subcellularLocation>
        <location evidence="1">Membrane</location>
        <topology evidence="1">Multi-pass membrane protein</topology>
    </subcellularLocation>
</comment>
<evidence type="ECO:0000256" key="1">
    <source>
        <dbReference type="ARBA" id="ARBA00004141"/>
    </source>
</evidence>
<comment type="similarity">
    <text evidence="2">Belongs to the TerC family.</text>
</comment>
<accession>A0AA42CF77</accession>
<dbReference type="EMBL" id="JAPDNT010000003">
    <property type="protein sequence ID" value="MCW3474466.1"/>
    <property type="molecule type" value="Genomic_DNA"/>
</dbReference>
<feature type="transmembrane region" description="Helical" evidence="6">
    <location>
        <begin position="109"/>
        <end position="134"/>
    </location>
</feature>
<dbReference type="RefSeq" id="WP_264713100.1">
    <property type="nucleotide sequence ID" value="NZ_JAPDNT010000003.1"/>
</dbReference>
<name>A0AA42CF77_9PROT</name>
<dbReference type="Pfam" id="PF03741">
    <property type="entry name" value="TerC"/>
    <property type="match status" value="1"/>
</dbReference>
<dbReference type="InterPro" id="IPR005496">
    <property type="entry name" value="Integral_membrane_TerC"/>
</dbReference>
<evidence type="ECO:0000313" key="7">
    <source>
        <dbReference type="EMBL" id="MCW3474466.1"/>
    </source>
</evidence>
<sequence>MDPVLLSQLSALAQVLLVDLTLAGDNAVVVGLAVAGLPAHQKRPAILVGIIVATVLRIGLGAITLQLLEIVGLLLAGGLLLLWVCWKMFRELQQSREHTHAAAPAPKSLFQAMLQIVLADLSMSLDNVLAVAGAAAGHTWVLVTGLAVSVVLMGVAANFIANLLERQRWIAWVGLLIVLYIALKLIWEGGHEVWAHLA</sequence>
<organism evidence="7 8">
    <name type="scientific">Limobrevibacterium gyesilva</name>
    <dbReference type="NCBI Taxonomy" id="2991712"/>
    <lineage>
        <taxon>Bacteria</taxon>
        <taxon>Pseudomonadati</taxon>
        <taxon>Pseudomonadota</taxon>
        <taxon>Alphaproteobacteria</taxon>
        <taxon>Acetobacterales</taxon>
        <taxon>Acetobacteraceae</taxon>
        <taxon>Limobrevibacterium</taxon>
    </lineage>
</organism>
<dbReference type="AlphaFoldDB" id="A0AA42CF77"/>
<evidence type="ECO:0000256" key="3">
    <source>
        <dbReference type="ARBA" id="ARBA00022692"/>
    </source>
</evidence>
<keyword evidence="3 6" id="KW-0812">Transmembrane</keyword>
<dbReference type="Proteomes" id="UP001165679">
    <property type="component" value="Unassembled WGS sequence"/>
</dbReference>
<feature type="transmembrane region" description="Helical" evidence="6">
    <location>
        <begin position="169"/>
        <end position="187"/>
    </location>
</feature>
<dbReference type="InterPro" id="IPR022301">
    <property type="entry name" value="Integral_membrane_YjbE"/>
</dbReference>
<evidence type="ECO:0000256" key="6">
    <source>
        <dbReference type="SAM" id="Phobius"/>
    </source>
</evidence>
<keyword evidence="4 6" id="KW-1133">Transmembrane helix</keyword>
<dbReference type="PANTHER" id="PTHR30238:SF4">
    <property type="entry name" value="SLL1022 PROTEIN"/>
    <property type="match status" value="1"/>
</dbReference>
<reference evidence="7" key="2">
    <citation type="submission" date="2022-10" db="EMBL/GenBank/DDBJ databases">
        <authorList>
            <person name="Trinh H.N."/>
        </authorList>
    </citation>
    <scope>NUCLEOTIDE SEQUENCE</scope>
    <source>
        <strain evidence="7">RN2-1</strain>
    </source>
</reference>
<protein>
    <submittedName>
        <fullName evidence="7">YjbE family putative metal transport protein</fullName>
    </submittedName>
</protein>
<keyword evidence="8" id="KW-1185">Reference proteome</keyword>
<proteinExistence type="inferred from homology"/>
<feature type="transmembrane region" description="Helical" evidence="6">
    <location>
        <begin position="70"/>
        <end position="89"/>
    </location>
</feature>
<evidence type="ECO:0000256" key="4">
    <source>
        <dbReference type="ARBA" id="ARBA00022989"/>
    </source>
</evidence>
<keyword evidence="5 6" id="KW-0472">Membrane</keyword>
<comment type="caution">
    <text evidence="7">The sequence shown here is derived from an EMBL/GenBank/DDBJ whole genome shotgun (WGS) entry which is preliminary data.</text>
</comment>
<dbReference type="PANTHER" id="PTHR30238">
    <property type="entry name" value="MEMBRANE BOUND PREDICTED REDOX MODULATOR"/>
    <property type="match status" value="1"/>
</dbReference>
<feature type="transmembrane region" description="Helical" evidence="6">
    <location>
        <begin position="44"/>
        <end position="64"/>
    </location>
</feature>
<feature type="transmembrane region" description="Helical" evidence="6">
    <location>
        <begin position="12"/>
        <end position="37"/>
    </location>
</feature>